<evidence type="ECO:0000259" key="2">
    <source>
        <dbReference type="PROSITE" id="PS50097"/>
    </source>
</evidence>
<dbReference type="CDD" id="cd18186">
    <property type="entry name" value="BTB_POZ_ZBTB_KLHL-like"/>
    <property type="match status" value="1"/>
</dbReference>
<dbReference type="OrthoDB" id="6359816at2759"/>
<dbReference type="Pfam" id="PF00651">
    <property type="entry name" value="BTB"/>
    <property type="match status" value="1"/>
</dbReference>
<feature type="domain" description="BTB" evidence="2">
    <location>
        <begin position="21"/>
        <end position="98"/>
    </location>
</feature>
<evidence type="ECO:0000256" key="1">
    <source>
        <dbReference type="SAM" id="MobiDB-lite"/>
    </source>
</evidence>
<dbReference type="SMART" id="SM00225">
    <property type="entry name" value="BTB"/>
    <property type="match status" value="1"/>
</dbReference>
<accession>A0A8H6VUB2</accession>
<dbReference type="PROSITE" id="PS50097">
    <property type="entry name" value="BTB"/>
    <property type="match status" value="1"/>
</dbReference>
<dbReference type="SUPFAM" id="SSF54695">
    <property type="entry name" value="POZ domain"/>
    <property type="match status" value="1"/>
</dbReference>
<dbReference type="InterPro" id="IPR011333">
    <property type="entry name" value="SKP1/BTB/POZ_sf"/>
</dbReference>
<dbReference type="RefSeq" id="XP_037214958.1">
    <property type="nucleotide sequence ID" value="XM_037368990.1"/>
</dbReference>
<protein>
    <submittedName>
        <fullName evidence="3">BTB domain-containing protein</fullName>
    </submittedName>
</protein>
<dbReference type="Gene3D" id="3.30.710.10">
    <property type="entry name" value="Potassium Channel Kv1.1, Chain A"/>
    <property type="match status" value="1"/>
</dbReference>
<dbReference type="EMBL" id="JACAZF010000012">
    <property type="protein sequence ID" value="KAF7292231.1"/>
    <property type="molecule type" value="Genomic_DNA"/>
</dbReference>
<keyword evidence="4" id="KW-1185">Reference proteome</keyword>
<dbReference type="AlphaFoldDB" id="A0A8H6VUB2"/>
<feature type="region of interest" description="Disordered" evidence="1">
    <location>
        <begin position="1"/>
        <end position="21"/>
    </location>
</feature>
<evidence type="ECO:0000313" key="3">
    <source>
        <dbReference type="EMBL" id="KAF7292231.1"/>
    </source>
</evidence>
<reference evidence="3" key="1">
    <citation type="submission" date="2020-05" db="EMBL/GenBank/DDBJ databases">
        <title>Mycena genomes resolve the evolution of fungal bioluminescence.</title>
        <authorList>
            <person name="Tsai I.J."/>
        </authorList>
    </citation>
    <scope>NUCLEOTIDE SEQUENCE</scope>
    <source>
        <strain evidence="3">171206Taipei</strain>
    </source>
</reference>
<dbReference type="InterPro" id="IPR000210">
    <property type="entry name" value="BTB/POZ_dom"/>
</dbReference>
<evidence type="ECO:0000313" key="4">
    <source>
        <dbReference type="Proteomes" id="UP000636479"/>
    </source>
</evidence>
<organism evidence="3 4">
    <name type="scientific">Mycena indigotica</name>
    <dbReference type="NCBI Taxonomy" id="2126181"/>
    <lineage>
        <taxon>Eukaryota</taxon>
        <taxon>Fungi</taxon>
        <taxon>Dikarya</taxon>
        <taxon>Basidiomycota</taxon>
        <taxon>Agaricomycotina</taxon>
        <taxon>Agaricomycetes</taxon>
        <taxon>Agaricomycetidae</taxon>
        <taxon>Agaricales</taxon>
        <taxon>Marasmiineae</taxon>
        <taxon>Mycenaceae</taxon>
        <taxon>Mycena</taxon>
    </lineage>
</organism>
<gene>
    <name evidence="3" type="ORF">MIND_01250500</name>
</gene>
<dbReference type="Proteomes" id="UP000636479">
    <property type="component" value="Unassembled WGS sequence"/>
</dbReference>
<proteinExistence type="predicted"/>
<name>A0A8H6VUB2_9AGAR</name>
<sequence length="351" mass="38258">MATNAAHPFAPAPRNETAPRPDVVLRSSDAPPTDFYVHKAVLALASPVFADMFSLAQPGPAVTTDGNEALPVVDVFERAAVLDKALRFFYPNASSFLDGEDRSLYPLDDLRLVLEVLVSKYQVDSVTPLGKRLLREHLSSTANADVVGVFVVACGLRWHDIAREAAWASLRLPLREFVNLPHGSSRNQPLSNSNTPTALTSSPLLDHLPSSTYHALLTYHATCASLAANATTSLLWLPSEAVPGADCTNWNHPALCPRMGHWSFAGKTLAPATRWFAVTLDWLGERLLKAPLLPFDAQLADAGELLVVAVREIGNCESCRRDGFPVLLDFLRLLRKRVEGELGKVDIVLDL</sequence>
<comment type="caution">
    <text evidence="3">The sequence shown here is derived from an EMBL/GenBank/DDBJ whole genome shotgun (WGS) entry which is preliminary data.</text>
</comment>
<dbReference type="GeneID" id="59351506"/>